<dbReference type="Proteomes" id="UP000314294">
    <property type="component" value="Unassembled WGS sequence"/>
</dbReference>
<evidence type="ECO:0000313" key="3">
    <source>
        <dbReference type="Proteomes" id="UP000314294"/>
    </source>
</evidence>
<evidence type="ECO:0000256" key="1">
    <source>
        <dbReference type="SAM" id="MobiDB-lite"/>
    </source>
</evidence>
<proteinExistence type="predicted"/>
<feature type="region of interest" description="Disordered" evidence="1">
    <location>
        <begin position="26"/>
        <end position="62"/>
    </location>
</feature>
<name>A0A4Z2FR31_9TELE</name>
<reference evidence="2 3" key="1">
    <citation type="submission" date="2019-03" db="EMBL/GenBank/DDBJ databases">
        <title>First draft genome of Liparis tanakae, snailfish: a comprehensive survey of snailfish specific genes.</title>
        <authorList>
            <person name="Kim W."/>
            <person name="Song I."/>
            <person name="Jeong J.-H."/>
            <person name="Kim D."/>
            <person name="Kim S."/>
            <person name="Ryu S."/>
            <person name="Song J.Y."/>
            <person name="Lee S.K."/>
        </authorList>
    </citation>
    <scope>NUCLEOTIDE SEQUENCE [LARGE SCALE GENOMIC DNA]</scope>
    <source>
        <tissue evidence="2">Muscle</tissue>
    </source>
</reference>
<dbReference type="EMBL" id="SRLO01000949">
    <property type="protein sequence ID" value="TNN43707.1"/>
    <property type="molecule type" value="Genomic_DNA"/>
</dbReference>
<keyword evidence="3" id="KW-1185">Reference proteome</keyword>
<dbReference type="AlphaFoldDB" id="A0A4Z2FR31"/>
<organism evidence="2 3">
    <name type="scientific">Liparis tanakae</name>
    <name type="common">Tanaka's snailfish</name>
    <dbReference type="NCBI Taxonomy" id="230148"/>
    <lineage>
        <taxon>Eukaryota</taxon>
        <taxon>Metazoa</taxon>
        <taxon>Chordata</taxon>
        <taxon>Craniata</taxon>
        <taxon>Vertebrata</taxon>
        <taxon>Euteleostomi</taxon>
        <taxon>Actinopterygii</taxon>
        <taxon>Neopterygii</taxon>
        <taxon>Teleostei</taxon>
        <taxon>Neoteleostei</taxon>
        <taxon>Acanthomorphata</taxon>
        <taxon>Eupercaria</taxon>
        <taxon>Perciformes</taxon>
        <taxon>Cottioidei</taxon>
        <taxon>Cottales</taxon>
        <taxon>Liparidae</taxon>
        <taxon>Liparis</taxon>
    </lineage>
</organism>
<accession>A0A4Z2FR31</accession>
<gene>
    <name evidence="2" type="ORF">EYF80_046091</name>
</gene>
<sequence length="82" mass="9612">MAADLFDQWNGNYCKVRVQLNTFTLTGTRSRQEDSGPHGGEDEVERDGRRENTDRKRRGSVSGWDQWTLPHFLRPYFQFGPH</sequence>
<evidence type="ECO:0000313" key="2">
    <source>
        <dbReference type="EMBL" id="TNN43707.1"/>
    </source>
</evidence>
<protein>
    <submittedName>
        <fullName evidence="2">Uncharacterized protein</fullName>
    </submittedName>
</protein>
<feature type="compositionally biased region" description="Basic and acidic residues" evidence="1">
    <location>
        <begin position="30"/>
        <end position="54"/>
    </location>
</feature>
<comment type="caution">
    <text evidence="2">The sequence shown here is derived from an EMBL/GenBank/DDBJ whole genome shotgun (WGS) entry which is preliminary data.</text>
</comment>